<comment type="caution">
    <text evidence="1">The sequence shown here is derived from an EMBL/GenBank/DDBJ whole genome shotgun (WGS) entry which is preliminary data.</text>
</comment>
<dbReference type="Proteomes" id="UP000321577">
    <property type="component" value="Unassembled WGS sequence"/>
</dbReference>
<name>A0A512MG50_9BACT</name>
<organism evidence="1 2">
    <name type="scientific">Brevifollis gellanilyticus</name>
    <dbReference type="NCBI Taxonomy" id="748831"/>
    <lineage>
        <taxon>Bacteria</taxon>
        <taxon>Pseudomonadati</taxon>
        <taxon>Verrucomicrobiota</taxon>
        <taxon>Verrucomicrobiia</taxon>
        <taxon>Verrucomicrobiales</taxon>
        <taxon>Verrucomicrobiaceae</taxon>
    </lineage>
</organism>
<gene>
    <name evidence="1" type="ORF">BGE01nite_49900</name>
</gene>
<evidence type="ECO:0008006" key="3">
    <source>
        <dbReference type="Google" id="ProtNLM"/>
    </source>
</evidence>
<dbReference type="EMBL" id="BKAG01000056">
    <property type="protein sequence ID" value="GEP45699.1"/>
    <property type="molecule type" value="Genomic_DNA"/>
</dbReference>
<sequence length="247" mass="26893">MRLILSILSAASLSQGAELKPLLAQPDQIVMQDDFSKPGPINRQHWGARQGTQWSVEEGVLRGKPSTPEFQARKKDHFGYEPRISAPVTPPQFIAQFSVRFTGGSETAIVPFMEFGHHVCRLRLTKDGAEMLADGESLKVAESKELKYEPGKWYHALAEMKGDEFVIQFADGPTLYAKHPGFAKPAEKGGSGLGIAGPKDGVAELDNVTLWSIKPEAQAGWAAKRDSLPKLTPVTVGKKKSASSKVE</sequence>
<accession>A0A512MG50</accession>
<proteinExistence type="predicted"/>
<keyword evidence="2" id="KW-1185">Reference proteome</keyword>
<evidence type="ECO:0000313" key="2">
    <source>
        <dbReference type="Proteomes" id="UP000321577"/>
    </source>
</evidence>
<dbReference type="Gene3D" id="2.60.120.560">
    <property type="entry name" value="Exo-inulinase, domain 1"/>
    <property type="match status" value="1"/>
</dbReference>
<dbReference type="AlphaFoldDB" id="A0A512MG50"/>
<reference evidence="1 2" key="1">
    <citation type="submission" date="2019-07" db="EMBL/GenBank/DDBJ databases">
        <title>Whole genome shotgun sequence of Brevifollis gellanilyticus NBRC 108608.</title>
        <authorList>
            <person name="Hosoyama A."/>
            <person name="Uohara A."/>
            <person name="Ohji S."/>
            <person name="Ichikawa N."/>
        </authorList>
    </citation>
    <scope>NUCLEOTIDE SEQUENCE [LARGE SCALE GENOMIC DNA]</scope>
    <source>
        <strain evidence="1 2">NBRC 108608</strain>
    </source>
</reference>
<dbReference type="RefSeq" id="WP_146854837.1">
    <property type="nucleotide sequence ID" value="NZ_BKAG01000056.1"/>
</dbReference>
<dbReference type="OrthoDB" id="253983at2"/>
<evidence type="ECO:0000313" key="1">
    <source>
        <dbReference type="EMBL" id="GEP45699.1"/>
    </source>
</evidence>
<protein>
    <recommendedName>
        <fullName evidence="3">3-keto-disaccharide hydrolase domain-containing protein</fullName>
    </recommendedName>
</protein>